<reference evidence="1 2" key="1">
    <citation type="submission" date="2019-03" db="EMBL/GenBank/DDBJ databases">
        <title>Genomic Encyclopedia of Type Strains, Phase IV (KMG-IV): sequencing the most valuable type-strain genomes for metagenomic binning, comparative biology and taxonomic classification.</title>
        <authorList>
            <person name="Goeker M."/>
        </authorList>
    </citation>
    <scope>NUCLEOTIDE SEQUENCE [LARGE SCALE GENOMIC DNA]</scope>
    <source>
        <strain evidence="1 2">DSM 101688</strain>
    </source>
</reference>
<keyword evidence="2" id="KW-1185">Reference proteome</keyword>
<evidence type="ECO:0000313" key="2">
    <source>
        <dbReference type="Proteomes" id="UP000295304"/>
    </source>
</evidence>
<accession>A0A4R3JBT8</accession>
<dbReference type="Proteomes" id="UP000295304">
    <property type="component" value="Unassembled WGS sequence"/>
</dbReference>
<evidence type="ECO:0000313" key="1">
    <source>
        <dbReference type="EMBL" id="TCS63107.1"/>
    </source>
</evidence>
<gene>
    <name evidence="1" type="ORF">EDD55_104200</name>
</gene>
<dbReference type="AlphaFoldDB" id="A0A4R3JBT8"/>
<sequence>MTYPPIPDAARVAEHFCHSLRNAERAETPYLHWKLTDVLPVDMCTGILTLPIAPPVLGDTDGTRDSYNKSRAFFTPERREQFPTCSVLADALQRPDVARQLEETVGINADGSSLRIEYIQDIDGAWLEPHRDIPDKLFSMVIYLCTGPDAQDWGTDIYDADRKWVGRAAAQFNSAVIFIPGDNTWHGFDKRPIEGVRRLMEINYVQNWRDREQLAFPDAAVAT</sequence>
<protein>
    <recommendedName>
        <fullName evidence="3">2-oxoglutarate-Fe(II)-dependent oxygenase superfamily protein</fullName>
    </recommendedName>
</protein>
<evidence type="ECO:0008006" key="3">
    <source>
        <dbReference type="Google" id="ProtNLM"/>
    </source>
</evidence>
<name>A0A4R3JBT8_9PROT</name>
<proteinExistence type="predicted"/>
<organism evidence="1 2">
    <name type="scientific">Varunaivibrio sulfuroxidans</name>
    <dbReference type="NCBI Taxonomy" id="1773489"/>
    <lineage>
        <taxon>Bacteria</taxon>
        <taxon>Pseudomonadati</taxon>
        <taxon>Pseudomonadota</taxon>
        <taxon>Alphaproteobacteria</taxon>
        <taxon>Rhodospirillales</taxon>
        <taxon>Magnetovibrionaceae</taxon>
        <taxon>Varunaivibrio</taxon>
    </lineage>
</organism>
<dbReference type="Gene3D" id="2.60.120.620">
    <property type="entry name" value="q2cbj1_9rhob like domain"/>
    <property type="match status" value="1"/>
</dbReference>
<comment type="caution">
    <text evidence="1">The sequence shown here is derived from an EMBL/GenBank/DDBJ whole genome shotgun (WGS) entry which is preliminary data.</text>
</comment>
<dbReference type="EMBL" id="SLZW01000004">
    <property type="protein sequence ID" value="TCS63107.1"/>
    <property type="molecule type" value="Genomic_DNA"/>
</dbReference>
<dbReference type="RefSeq" id="WP_207893145.1">
    <property type="nucleotide sequence ID" value="NZ_CP119676.1"/>
</dbReference>